<dbReference type="GO" id="GO:0019901">
    <property type="term" value="F:protein kinase binding"/>
    <property type="evidence" value="ECO:0007669"/>
    <property type="project" value="InterPro"/>
</dbReference>
<dbReference type="PANTHER" id="PTHR12800">
    <property type="entry name" value="CDC37-RELATED"/>
    <property type="match status" value="1"/>
</dbReference>
<feature type="region of interest" description="Disordered" evidence="6">
    <location>
        <begin position="1"/>
        <end position="22"/>
    </location>
</feature>
<dbReference type="GO" id="GO:0050821">
    <property type="term" value="P:protein stabilization"/>
    <property type="evidence" value="ECO:0007669"/>
    <property type="project" value="TreeGrafter"/>
</dbReference>
<keyword evidence="3" id="KW-0963">Cytoplasm</keyword>
<dbReference type="GO" id="GO:0006457">
    <property type="term" value="P:protein folding"/>
    <property type="evidence" value="ECO:0007669"/>
    <property type="project" value="TreeGrafter"/>
</dbReference>
<feature type="domain" description="Cdc37 N-terminal" evidence="9">
    <location>
        <begin position="2"/>
        <end position="215"/>
    </location>
</feature>
<dbReference type="EMBL" id="JAODAN010000002">
    <property type="protein sequence ID" value="KAK1926666.1"/>
    <property type="molecule type" value="Genomic_DNA"/>
</dbReference>
<dbReference type="GO" id="GO:0031072">
    <property type="term" value="F:heat shock protein binding"/>
    <property type="evidence" value="ECO:0007669"/>
    <property type="project" value="TreeGrafter"/>
</dbReference>
<dbReference type="AlphaFoldDB" id="A0AAD9FV22"/>
<dbReference type="SMART" id="SM01071">
    <property type="entry name" value="CDC37_N"/>
    <property type="match status" value="1"/>
</dbReference>
<feature type="domain" description="Cdc37 C-terminal" evidence="7">
    <location>
        <begin position="405"/>
        <end position="498"/>
    </location>
</feature>
<feature type="compositionally biased region" description="Basic and acidic residues" evidence="6">
    <location>
        <begin position="224"/>
        <end position="239"/>
    </location>
</feature>
<dbReference type="GO" id="GO:0051082">
    <property type="term" value="F:unfolded protein binding"/>
    <property type="evidence" value="ECO:0007669"/>
    <property type="project" value="TreeGrafter"/>
</dbReference>
<dbReference type="InterPro" id="IPR013873">
    <property type="entry name" value="Cdc37_C"/>
</dbReference>
<evidence type="ECO:0000259" key="7">
    <source>
        <dbReference type="SMART" id="SM01069"/>
    </source>
</evidence>
<dbReference type="SMART" id="SM01070">
    <property type="entry name" value="CDC37_M"/>
    <property type="match status" value="1"/>
</dbReference>
<dbReference type="Pfam" id="PF08565">
    <property type="entry name" value="CDC37_M"/>
    <property type="match status" value="1"/>
</dbReference>
<gene>
    <name evidence="10" type="ORF">DB88DRAFT_482620</name>
</gene>
<feature type="region of interest" description="Disordered" evidence="6">
    <location>
        <begin position="213"/>
        <end position="262"/>
    </location>
</feature>
<dbReference type="InterPro" id="IPR013874">
    <property type="entry name" value="Cdc37_Hsp90-bd"/>
</dbReference>
<feature type="domain" description="Cdc37 Hsp90 binding" evidence="8">
    <location>
        <begin position="218"/>
        <end position="390"/>
    </location>
</feature>
<dbReference type="Pfam" id="PF03234">
    <property type="entry name" value="CDC37_N"/>
    <property type="match status" value="1"/>
</dbReference>
<evidence type="ECO:0000256" key="3">
    <source>
        <dbReference type="ARBA" id="ARBA00022490"/>
    </source>
</evidence>
<evidence type="ECO:0000256" key="6">
    <source>
        <dbReference type="SAM" id="MobiDB-lite"/>
    </source>
</evidence>
<dbReference type="GO" id="GO:0051087">
    <property type="term" value="F:protein-folding chaperone binding"/>
    <property type="evidence" value="ECO:0007669"/>
    <property type="project" value="TreeGrafter"/>
</dbReference>
<dbReference type="Gene3D" id="1.20.58.610">
    <property type="entry name" value="Cdc37, Hsp90 binding domain"/>
    <property type="match status" value="1"/>
</dbReference>
<dbReference type="InterPro" id="IPR004918">
    <property type="entry name" value="Cdc37"/>
</dbReference>
<keyword evidence="4" id="KW-0143">Chaperone</keyword>
<dbReference type="SMART" id="SM01069">
    <property type="entry name" value="CDC37_C"/>
    <property type="match status" value="1"/>
</dbReference>
<dbReference type="GO" id="GO:0005737">
    <property type="term" value="C:cytoplasm"/>
    <property type="evidence" value="ECO:0007669"/>
    <property type="project" value="UniProtKB-SubCell"/>
</dbReference>
<evidence type="ECO:0000256" key="5">
    <source>
        <dbReference type="ARBA" id="ARBA00031396"/>
    </source>
</evidence>
<dbReference type="Pfam" id="PF08564">
    <property type="entry name" value="CDC37_C"/>
    <property type="match status" value="1"/>
</dbReference>
<protein>
    <recommendedName>
        <fullName evidence="5">Hsp90 chaperone protein kinase-targeting subunit</fullName>
    </recommendedName>
</protein>
<dbReference type="SUPFAM" id="SSF101391">
    <property type="entry name" value="Hsp90 co-chaperone CDC37"/>
    <property type="match status" value="1"/>
</dbReference>
<evidence type="ECO:0000256" key="2">
    <source>
        <dbReference type="ARBA" id="ARBA00006222"/>
    </source>
</evidence>
<dbReference type="PANTHER" id="PTHR12800:SF4">
    <property type="entry name" value="HSP90 CO-CHAPERONE CDC37"/>
    <property type="match status" value="1"/>
</dbReference>
<dbReference type="InterPro" id="IPR013855">
    <property type="entry name" value="Cdc37_N_dom"/>
</dbReference>
<keyword evidence="11" id="KW-1185">Reference proteome</keyword>
<evidence type="ECO:0000313" key="10">
    <source>
        <dbReference type="EMBL" id="KAK1926666.1"/>
    </source>
</evidence>
<evidence type="ECO:0000256" key="1">
    <source>
        <dbReference type="ARBA" id="ARBA00004496"/>
    </source>
</evidence>
<sequence>MPLNYSKWDNLELSDDSDIEEHPNVDKKSMIRWKQRDIHEKREARKLLIAKLKSELSLNSVLRPRIQSVLDGVRQKGFDHYRAVQRRLKENPSDEKPATGAPNQPTYDMMLGQLLEDVYREAAYIADGATTSAAGQVTYEGKKVDEKLPLPGWADGVLPDNKVQAVQKAAEDRLEWHLKELDRRDQEVKKEIVKEEAEQNKKITSENIKEGWDASIVAKPKPSPLDDRPKKKHVEKTETIEVLNPGASSSSSAPPAAAEEDEDVDVEFGPLTASARQFANIPLYDFQKSYNFIQQDSSVLTETTHDSLLAEAFEAERRGDKALAKRCVHQSLLVNYCRQLGRDGVGLFFQKMIAQNPKSVNMFKQDLEQTYARIESRTKELIAEEAEDREQIQLVAQDPNMEIAFNLPDGPPPVDLRVEGEGSEELDIEQVRAFLQRKWEIFEGFDPEFKSALQTEKLDEVNKVLGKMKVAKAEKIVELMQEGGMLSFSERGVRDMTK</sequence>
<evidence type="ECO:0000256" key="4">
    <source>
        <dbReference type="ARBA" id="ARBA00023186"/>
    </source>
</evidence>
<proteinExistence type="inferred from homology"/>
<reference evidence="10" key="1">
    <citation type="submission" date="2023-02" db="EMBL/GenBank/DDBJ databases">
        <title>Identification and recombinant expression of a fungal hydrolase from Papiliotrema laurentii that hydrolyzes apple cutin and clears colloidal polyester polyurethane.</title>
        <authorList>
            <consortium name="DOE Joint Genome Institute"/>
            <person name="Roman V.A."/>
            <person name="Bojanowski C."/>
            <person name="Crable B.R."/>
            <person name="Wagner D.N."/>
            <person name="Hung C.S."/>
            <person name="Nadeau L.J."/>
            <person name="Schratz L."/>
            <person name="Haridas S."/>
            <person name="Pangilinan J."/>
            <person name="Lipzen A."/>
            <person name="Na H."/>
            <person name="Yan M."/>
            <person name="Ng V."/>
            <person name="Grigoriev I.V."/>
            <person name="Spatafora J.W."/>
            <person name="Barlow D."/>
            <person name="Biffinger J."/>
            <person name="Kelley-Loughnane N."/>
            <person name="Varaljay V.A."/>
            <person name="Crookes-Goodson W.J."/>
        </authorList>
    </citation>
    <scope>NUCLEOTIDE SEQUENCE</scope>
    <source>
        <strain evidence="10">5307AH</strain>
    </source>
</reference>
<dbReference type="Proteomes" id="UP001182556">
    <property type="component" value="Unassembled WGS sequence"/>
</dbReference>
<comment type="subcellular location">
    <subcellularLocation>
        <location evidence="1">Cytoplasm</location>
    </subcellularLocation>
</comment>
<accession>A0AAD9FV22</accession>
<evidence type="ECO:0000313" key="11">
    <source>
        <dbReference type="Proteomes" id="UP001182556"/>
    </source>
</evidence>
<comment type="caution">
    <text evidence="10">The sequence shown here is derived from an EMBL/GenBank/DDBJ whole genome shotgun (WGS) entry which is preliminary data.</text>
</comment>
<evidence type="ECO:0000259" key="9">
    <source>
        <dbReference type="SMART" id="SM01071"/>
    </source>
</evidence>
<organism evidence="10 11">
    <name type="scientific">Papiliotrema laurentii</name>
    <name type="common">Cryptococcus laurentii</name>
    <dbReference type="NCBI Taxonomy" id="5418"/>
    <lineage>
        <taxon>Eukaryota</taxon>
        <taxon>Fungi</taxon>
        <taxon>Dikarya</taxon>
        <taxon>Basidiomycota</taxon>
        <taxon>Agaricomycotina</taxon>
        <taxon>Tremellomycetes</taxon>
        <taxon>Tremellales</taxon>
        <taxon>Rhynchogastremaceae</taxon>
        <taxon>Papiliotrema</taxon>
    </lineage>
</organism>
<name>A0AAD9FV22_PAPLA</name>
<feature type="compositionally biased region" description="Low complexity" evidence="6">
    <location>
        <begin position="247"/>
        <end position="257"/>
    </location>
</feature>
<comment type="similarity">
    <text evidence="2">Belongs to the CDC37 family.</text>
</comment>
<dbReference type="InterPro" id="IPR038189">
    <property type="entry name" value="Cdc37_Hsp90-bd_sf"/>
</dbReference>
<dbReference type="FunFam" id="1.20.58.610:FF:000002">
    <property type="entry name" value="Hsp90 co-chaperone Cdc37, putative"/>
    <property type="match status" value="1"/>
</dbReference>
<evidence type="ECO:0000259" key="8">
    <source>
        <dbReference type="SMART" id="SM01070"/>
    </source>
</evidence>